<feature type="compositionally biased region" description="Basic and acidic residues" evidence="3">
    <location>
        <begin position="188"/>
        <end position="207"/>
    </location>
</feature>
<dbReference type="InterPro" id="IPR036390">
    <property type="entry name" value="WH_DNA-bd_sf"/>
</dbReference>
<protein>
    <recommendedName>
        <fullName evidence="4">HTH La-type RNA-binding domain-containing protein</fullName>
    </recommendedName>
</protein>
<proteinExistence type="predicted"/>
<organism evidence="5 6">
    <name type="scientific">Microthyrium microscopicum</name>
    <dbReference type="NCBI Taxonomy" id="703497"/>
    <lineage>
        <taxon>Eukaryota</taxon>
        <taxon>Fungi</taxon>
        <taxon>Dikarya</taxon>
        <taxon>Ascomycota</taxon>
        <taxon>Pezizomycotina</taxon>
        <taxon>Dothideomycetes</taxon>
        <taxon>Dothideomycetes incertae sedis</taxon>
        <taxon>Microthyriales</taxon>
        <taxon>Microthyriaceae</taxon>
        <taxon>Microthyrium</taxon>
    </lineage>
</organism>
<feature type="region of interest" description="Disordered" evidence="3">
    <location>
        <begin position="176"/>
        <end position="207"/>
    </location>
</feature>
<gene>
    <name evidence="5" type="ORF">BT63DRAFT_177118</name>
</gene>
<feature type="domain" description="HTH La-type RNA-binding" evidence="4">
    <location>
        <begin position="29"/>
        <end position="121"/>
    </location>
</feature>
<dbReference type="PROSITE" id="PS50961">
    <property type="entry name" value="HTH_LA"/>
    <property type="match status" value="1"/>
</dbReference>
<dbReference type="InterPro" id="IPR036388">
    <property type="entry name" value="WH-like_DNA-bd_sf"/>
</dbReference>
<evidence type="ECO:0000313" key="5">
    <source>
        <dbReference type="EMBL" id="KAF2671680.1"/>
    </source>
</evidence>
<dbReference type="SUPFAM" id="SSF46785">
    <property type="entry name" value="Winged helix' DNA-binding domain"/>
    <property type="match status" value="1"/>
</dbReference>
<dbReference type="EMBL" id="MU004232">
    <property type="protein sequence ID" value="KAF2671680.1"/>
    <property type="molecule type" value="Genomic_DNA"/>
</dbReference>
<dbReference type="Pfam" id="PF09692">
    <property type="entry name" value="Arb1"/>
    <property type="match status" value="1"/>
</dbReference>
<sequence length="655" mass="74694">MSPKQTENGDAQLPGVYFHPATAPDAEMTVKPHEKADEILKQVEFYFSNENLEHDEHLKILCGGSENRPVSLNEILGWKKMRQYRPKVEAIEALKQSKNLVVNDDDCKRPTIKRKDAWKPPKVAKRLDDDKQEIATFGKHKQMHEKKKENAAPIDPANQPLPEGYEMNRGVIKSTAGRTAPKASGFEAGHDEEKDAKENEEYERTAYHKDQPLFDRLQVAIYRYNKKRKWSGRMFELYCQFLTFGGVYQNLGNDQGGVSAQYQKEMLKTFKDQKNAADIWAAEADQLSRFSLADRAHDKEAYQVDFLGVLKSFIGAKLMRATELETQLAFCKILVNWYNYFLVHKVCEEFKSELEEAKELVEEQAPKELRIADELYALLRKSYFNKACKLLVIDVKNSNYGSKAWNNSLEKNMDRARQVVSHAMICLGDSKLKALASGSHNIEDAFEPIQTVRGSFKIVEIIKPTQKTKDHYTKNKGEYYGDPVGLLRCEVFEDCNEMYDLADGMHVASFPKKFTLWAEEAVLNKALVNMTVTADLMELSCASVAKIWAIVDIHHVYPTFYEPTYNELIPEKPKGVRLRGGIFNEKEYQKRLDEAKKEKWVPRASRTGYTAKASSQNGTGQVARKILGEPGEEEKKESNASLKALAKGQVPKDDD</sequence>
<feature type="region of interest" description="Disordered" evidence="3">
    <location>
        <begin position="603"/>
        <end position="622"/>
    </location>
</feature>
<dbReference type="OrthoDB" id="435402at2759"/>
<feature type="region of interest" description="Disordered" evidence="3">
    <location>
        <begin position="139"/>
        <end position="161"/>
    </location>
</feature>
<dbReference type="GO" id="GO:0003723">
    <property type="term" value="F:RNA binding"/>
    <property type="evidence" value="ECO:0007669"/>
    <property type="project" value="UniProtKB-UniRule"/>
</dbReference>
<feature type="region of interest" description="Disordered" evidence="3">
    <location>
        <begin position="627"/>
        <end position="655"/>
    </location>
</feature>
<dbReference type="Proteomes" id="UP000799302">
    <property type="component" value="Unassembled WGS sequence"/>
</dbReference>
<keyword evidence="6" id="KW-1185">Reference proteome</keyword>
<dbReference type="InterPro" id="IPR006630">
    <property type="entry name" value="La_HTH"/>
</dbReference>
<dbReference type="GO" id="GO:0031047">
    <property type="term" value="P:regulatory ncRNA-mediated gene silencing"/>
    <property type="evidence" value="ECO:0007669"/>
    <property type="project" value="InterPro"/>
</dbReference>
<dbReference type="SMART" id="SM00715">
    <property type="entry name" value="LA"/>
    <property type="match status" value="1"/>
</dbReference>
<dbReference type="AlphaFoldDB" id="A0A6A6UIR2"/>
<dbReference type="Pfam" id="PF05383">
    <property type="entry name" value="La"/>
    <property type="match status" value="1"/>
</dbReference>
<evidence type="ECO:0000256" key="2">
    <source>
        <dbReference type="PROSITE-ProRule" id="PRU00332"/>
    </source>
</evidence>
<keyword evidence="1 2" id="KW-0694">RNA-binding</keyword>
<name>A0A6A6UIR2_9PEZI</name>
<evidence type="ECO:0000256" key="1">
    <source>
        <dbReference type="ARBA" id="ARBA00022884"/>
    </source>
</evidence>
<evidence type="ECO:0000259" key="4">
    <source>
        <dbReference type="PROSITE" id="PS50961"/>
    </source>
</evidence>
<evidence type="ECO:0000256" key="3">
    <source>
        <dbReference type="SAM" id="MobiDB-lite"/>
    </source>
</evidence>
<dbReference type="Gene3D" id="1.10.10.10">
    <property type="entry name" value="Winged helix-like DNA-binding domain superfamily/Winged helix DNA-binding domain"/>
    <property type="match status" value="1"/>
</dbReference>
<accession>A0A6A6UIR2</accession>
<reference evidence="5" key="1">
    <citation type="journal article" date="2020" name="Stud. Mycol.">
        <title>101 Dothideomycetes genomes: a test case for predicting lifestyles and emergence of pathogens.</title>
        <authorList>
            <person name="Haridas S."/>
            <person name="Albert R."/>
            <person name="Binder M."/>
            <person name="Bloem J."/>
            <person name="Labutti K."/>
            <person name="Salamov A."/>
            <person name="Andreopoulos B."/>
            <person name="Baker S."/>
            <person name="Barry K."/>
            <person name="Bills G."/>
            <person name="Bluhm B."/>
            <person name="Cannon C."/>
            <person name="Castanera R."/>
            <person name="Culley D."/>
            <person name="Daum C."/>
            <person name="Ezra D."/>
            <person name="Gonzalez J."/>
            <person name="Henrissat B."/>
            <person name="Kuo A."/>
            <person name="Liang C."/>
            <person name="Lipzen A."/>
            <person name="Lutzoni F."/>
            <person name="Magnuson J."/>
            <person name="Mondo S."/>
            <person name="Nolan M."/>
            <person name="Ohm R."/>
            <person name="Pangilinan J."/>
            <person name="Park H.-J."/>
            <person name="Ramirez L."/>
            <person name="Alfaro M."/>
            <person name="Sun H."/>
            <person name="Tritt A."/>
            <person name="Yoshinaga Y."/>
            <person name="Zwiers L.-H."/>
            <person name="Turgeon B."/>
            <person name="Goodwin S."/>
            <person name="Spatafora J."/>
            <person name="Crous P."/>
            <person name="Grigoriev I."/>
        </authorList>
    </citation>
    <scope>NUCLEOTIDE SEQUENCE</scope>
    <source>
        <strain evidence="5">CBS 115976</strain>
    </source>
</reference>
<dbReference type="GO" id="GO:0033167">
    <property type="term" value="C:ARC complex"/>
    <property type="evidence" value="ECO:0007669"/>
    <property type="project" value="InterPro"/>
</dbReference>
<evidence type="ECO:0000313" key="6">
    <source>
        <dbReference type="Proteomes" id="UP000799302"/>
    </source>
</evidence>
<dbReference type="InterPro" id="IPR018606">
    <property type="entry name" value="Arb1"/>
</dbReference>